<gene>
    <name evidence="1" type="ORF">CLUMA_CG008570</name>
</gene>
<name>A0A1J1I684_9DIPT</name>
<organism evidence="1 2">
    <name type="scientific">Clunio marinus</name>
    <dbReference type="NCBI Taxonomy" id="568069"/>
    <lineage>
        <taxon>Eukaryota</taxon>
        <taxon>Metazoa</taxon>
        <taxon>Ecdysozoa</taxon>
        <taxon>Arthropoda</taxon>
        <taxon>Hexapoda</taxon>
        <taxon>Insecta</taxon>
        <taxon>Pterygota</taxon>
        <taxon>Neoptera</taxon>
        <taxon>Endopterygota</taxon>
        <taxon>Diptera</taxon>
        <taxon>Nematocera</taxon>
        <taxon>Chironomoidea</taxon>
        <taxon>Chironomidae</taxon>
        <taxon>Clunio</taxon>
    </lineage>
</organism>
<reference evidence="1 2" key="1">
    <citation type="submission" date="2015-04" db="EMBL/GenBank/DDBJ databases">
        <authorList>
            <person name="Syromyatnikov M.Y."/>
            <person name="Popov V.N."/>
        </authorList>
    </citation>
    <scope>NUCLEOTIDE SEQUENCE [LARGE SCALE GENOMIC DNA]</scope>
</reference>
<sequence length="109" mass="12232">MKKGLSSRKTLRSESLSNSLVLQKKTHSRRYKIYSFTFPGRKFQLHSSSIIVVNLPNIPPPAEPTLNWASVPPANSYTLPSEDATLASVMMAPPFLFTSNRISEERKNP</sequence>
<evidence type="ECO:0000313" key="2">
    <source>
        <dbReference type="Proteomes" id="UP000183832"/>
    </source>
</evidence>
<evidence type="ECO:0000313" key="1">
    <source>
        <dbReference type="EMBL" id="CRK95092.1"/>
    </source>
</evidence>
<protein>
    <submittedName>
        <fullName evidence="1">CLUMA_CG008570, isoform A</fullName>
    </submittedName>
</protein>
<accession>A0A1J1I684</accession>
<proteinExistence type="predicted"/>
<dbReference type="Proteomes" id="UP000183832">
    <property type="component" value="Unassembled WGS sequence"/>
</dbReference>
<keyword evidence="2" id="KW-1185">Reference proteome</keyword>
<dbReference type="AlphaFoldDB" id="A0A1J1I684"/>
<dbReference type="EMBL" id="CVRI01000040">
    <property type="protein sequence ID" value="CRK95092.1"/>
    <property type="molecule type" value="Genomic_DNA"/>
</dbReference>